<gene>
    <name evidence="1" type="ORF">COLO4_12972</name>
</gene>
<evidence type="ECO:0000313" key="2">
    <source>
        <dbReference type="Proteomes" id="UP000187203"/>
    </source>
</evidence>
<accession>A0A1R3JYY5</accession>
<evidence type="ECO:0000313" key="1">
    <source>
        <dbReference type="EMBL" id="OMP00032.1"/>
    </source>
</evidence>
<dbReference type="InterPro" id="IPR011990">
    <property type="entry name" value="TPR-like_helical_dom_sf"/>
</dbReference>
<comment type="caution">
    <text evidence="1">The sequence shown here is derived from an EMBL/GenBank/DDBJ whole genome shotgun (WGS) entry which is preliminary data.</text>
</comment>
<dbReference type="Gene3D" id="1.25.40.10">
    <property type="entry name" value="Tetratricopeptide repeat domain"/>
    <property type="match status" value="1"/>
</dbReference>
<organism evidence="1 2">
    <name type="scientific">Corchorus olitorius</name>
    <dbReference type="NCBI Taxonomy" id="93759"/>
    <lineage>
        <taxon>Eukaryota</taxon>
        <taxon>Viridiplantae</taxon>
        <taxon>Streptophyta</taxon>
        <taxon>Embryophyta</taxon>
        <taxon>Tracheophyta</taxon>
        <taxon>Spermatophyta</taxon>
        <taxon>Magnoliopsida</taxon>
        <taxon>eudicotyledons</taxon>
        <taxon>Gunneridae</taxon>
        <taxon>Pentapetalae</taxon>
        <taxon>rosids</taxon>
        <taxon>malvids</taxon>
        <taxon>Malvales</taxon>
        <taxon>Malvaceae</taxon>
        <taxon>Grewioideae</taxon>
        <taxon>Apeibeae</taxon>
        <taxon>Corchorus</taxon>
    </lineage>
</organism>
<name>A0A1R3JYY5_9ROSI</name>
<sequence>MAQARELLKEMQLRGALPNSSTYDILISGWTALDHSNQIAYNELGTTIKKKQSIT</sequence>
<keyword evidence="2" id="KW-1185">Reference proteome</keyword>
<reference evidence="2" key="1">
    <citation type="submission" date="2013-09" db="EMBL/GenBank/DDBJ databases">
        <title>Corchorus olitorius genome sequencing.</title>
        <authorList>
            <person name="Alam M."/>
            <person name="Haque M.S."/>
            <person name="Islam M.S."/>
            <person name="Emdad E.M."/>
            <person name="Islam M.M."/>
            <person name="Ahmed B."/>
            <person name="Halim A."/>
            <person name="Hossen Q.M.M."/>
            <person name="Hossain M.Z."/>
            <person name="Ahmed R."/>
            <person name="Khan M.M."/>
            <person name="Islam R."/>
            <person name="Rashid M.M."/>
            <person name="Khan S.A."/>
            <person name="Rahman M.S."/>
            <person name="Alam M."/>
            <person name="Yahiya A.S."/>
            <person name="Khan M.S."/>
            <person name="Azam M.S."/>
            <person name="Haque T."/>
            <person name="Lashkar M.Z.H."/>
            <person name="Akhand A.I."/>
            <person name="Morshed G."/>
            <person name="Roy S."/>
            <person name="Uddin K.S."/>
            <person name="Rabeya T."/>
            <person name="Hossain A.S."/>
            <person name="Chowdhury A."/>
            <person name="Snigdha A.R."/>
            <person name="Mortoza M.S."/>
            <person name="Matin S.A."/>
            <person name="Hoque S.M.E."/>
            <person name="Islam M.K."/>
            <person name="Roy D.K."/>
            <person name="Haider R."/>
            <person name="Moosa M.M."/>
            <person name="Elias S.M."/>
            <person name="Hasan A.M."/>
            <person name="Jahan S."/>
            <person name="Shafiuddin M."/>
            <person name="Mahmood N."/>
            <person name="Shommy N.S."/>
        </authorList>
    </citation>
    <scope>NUCLEOTIDE SEQUENCE [LARGE SCALE GENOMIC DNA]</scope>
    <source>
        <strain evidence="2">cv. O-4</strain>
    </source>
</reference>
<dbReference type="Proteomes" id="UP000187203">
    <property type="component" value="Unassembled WGS sequence"/>
</dbReference>
<dbReference type="EMBL" id="AWUE01014990">
    <property type="protein sequence ID" value="OMP00032.1"/>
    <property type="molecule type" value="Genomic_DNA"/>
</dbReference>
<proteinExistence type="predicted"/>
<dbReference type="STRING" id="93759.A0A1R3JYY5"/>
<dbReference type="AlphaFoldDB" id="A0A1R3JYY5"/>
<protein>
    <submittedName>
        <fullName evidence="1">Pentatricopeptide repeat-containing protein</fullName>
    </submittedName>
</protein>
<dbReference type="OrthoDB" id="185373at2759"/>